<dbReference type="AlphaFoldDB" id="A0A1I2J9C5"/>
<dbReference type="Gene3D" id="3.90.1580.10">
    <property type="entry name" value="paralog of FGE (formylglycine-generating enzyme)"/>
    <property type="match status" value="1"/>
</dbReference>
<dbReference type="Pfam" id="PF03781">
    <property type="entry name" value="FGE-sulfatase"/>
    <property type="match status" value="1"/>
</dbReference>
<dbReference type="STRING" id="1003.SAMN04488541_104520"/>
<reference evidence="2 3" key="1">
    <citation type="submission" date="2016-10" db="EMBL/GenBank/DDBJ databases">
        <authorList>
            <person name="de Groot N.N."/>
        </authorList>
    </citation>
    <scope>NUCLEOTIDE SEQUENCE [LARGE SCALE GENOMIC DNA]</scope>
    <source>
        <strain>GEY</strain>
        <strain evidence="3">DSM 9560</strain>
    </source>
</reference>
<gene>
    <name evidence="2" type="ORF">SAMN04488541_104520</name>
</gene>
<protein>
    <submittedName>
        <fullName evidence="2">Formylglycine-generating enzyme, required for sulfatase activity, contains SUMF1/FGE domain</fullName>
    </submittedName>
</protein>
<evidence type="ECO:0000313" key="2">
    <source>
        <dbReference type="EMBL" id="SFF51375.1"/>
    </source>
</evidence>
<dbReference type="SUPFAM" id="SSF56436">
    <property type="entry name" value="C-type lectin-like"/>
    <property type="match status" value="1"/>
</dbReference>
<dbReference type="EMBL" id="FONY01000045">
    <property type="protein sequence ID" value="SFF51375.1"/>
    <property type="molecule type" value="Genomic_DNA"/>
</dbReference>
<organism evidence="2 3">
    <name type="scientific">Thermoflexibacter ruber</name>
    <dbReference type="NCBI Taxonomy" id="1003"/>
    <lineage>
        <taxon>Bacteria</taxon>
        <taxon>Pseudomonadati</taxon>
        <taxon>Bacteroidota</taxon>
        <taxon>Cytophagia</taxon>
        <taxon>Cytophagales</taxon>
        <taxon>Thermoflexibacteraceae</taxon>
        <taxon>Thermoflexibacter</taxon>
    </lineage>
</organism>
<dbReference type="RefSeq" id="WP_091549061.1">
    <property type="nucleotide sequence ID" value="NZ_FONY01000045.1"/>
</dbReference>
<dbReference type="GO" id="GO:0120147">
    <property type="term" value="F:formylglycine-generating oxidase activity"/>
    <property type="evidence" value="ECO:0007669"/>
    <property type="project" value="TreeGrafter"/>
</dbReference>
<feature type="domain" description="Sulfatase-modifying factor enzyme-like" evidence="1">
    <location>
        <begin position="21"/>
        <end position="251"/>
    </location>
</feature>
<dbReference type="InterPro" id="IPR042095">
    <property type="entry name" value="SUMF_sf"/>
</dbReference>
<sequence>MISQHTNPNVVEIKIGKATLEMIKVQGGSYQMGRDKHNPRIRLSDFWIGKYPVHQALYEEVMGENPSYFKHYRKPVEQVSWYDCKHFLSKLNVRQEVKAVGVFFRLPTEAEWEYAASDRGTSNYAYAGGDDLIAVGWYDENSRNQSQEIGLKKPTNLGIHDLCGNVWEWCEDDFDSEAFSKMPSEMLNPVCINGQIIALERCLKENTHLESNTNRINRGGSWRDGIRCCMLTNRDTYSAGLRLNIIGFRLVGIFNAL</sequence>
<dbReference type="InterPro" id="IPR051043">
    <property type="entry name" value="Sulfatase_Mod_Factor_Kinase"/>
</dbReference>
<dbReference type="Proteomes" id="UP000199513">
    <property type="component" value="Unassembled WGS sequence"/>
</dbReference>
<accession>A0A1I2J9C5</accession>
<dbReference type="OrthoDB" id="1491336at2"/>
<dbReference type="InterPro" id="IPR016187">
    <property type="entry name" value="CTDL_fold"/>
</dbReference>
<evidence type="ECO:0000313" key="3">
    <source>
        <dbReference type="Proteomes" id="UP000199513"/>
    </source>
</evidence>
<name>A0A1I2J9C5_9BACT</name>
<evidence type="ECO:0000259" key="1">
    <source>
        <dbReference type="Pfam" id="PF03781"/>
    </source>
</evidence>
<keyword evidence="3" id="KW-1185">Reference proteome</keyword>
<dbReference type="PANTHER" id="PTHR23150:SF19">
    <property type="entry name" value="FORMYLGLYCINE-GENERATING ENZYME"/>
    <property type="match status" value="1"/>
</dbReference>
<dbReference type="PANTHER" id="PTHR23150">
    <property type="entry name" value="SULFATASE MODIFYING FACTOR 1, 2"/>
    <property type="match status" value="1"/>
</dbReference>
<proteinExistence type="predicted"/>
<dbReference type="InterPro" id="IPR005532">
    <property type="entry name" value="SUMF_dom"/>
</dbReference>